<keyword evidence="6" id="KW-0521">NADP</keyword>
<evidence type="ECO:0000256" key="2">
    <source>
        <dbReference type="ARBA" id="ARBA00010944"/>
    </source>
</evidence>
<evidence type="ECO:0000256" key="3">
    <source>
        <dbReference type="ARBA" id="ARBA00012929"/>
    </source>
</evidence>
<dbReference type="InterPro" id="IPR036291">
    <property type="entry name" value="NAD(P)-bd_dom_sf"/>
</dbReference>
<comment type="catalytic activity">
    <reaction evidence="5 6">
        <text>dTDP-beta-L-rhamnose + NADP(+) = dTDP-4-dehydro-beta-L-rhamnose + NADPH + H(+)</text>
        <dbReference type="Rhea" id="RHEA:21796"/>
        <dbReference type="ChEBI" id="CHEBI:15378"/>
        <dbReference type="ChEBI" id="CHEBI:57510"/>
        <dbReference type="ChEBI" id="CHEBI:57783"/>
        <dbReference type="ChEBI" id="CHEBI:58349"/>
        <dbReference type="ChEBI" id="CHEBI:62830"/>
        <dbReference type="EC" id="1.1.1.133"/>
    </reaction>
</comment>
<dbReference type="Pfam" id="PF04321">
    <property type="entry name" value="RmlD_sub_bind"/>
    <property type="match status" value="1"/>
</dbReference>
<accession>A0A0B8Z673</accession>
<dbReference type="STRING" id="48936.NJ75_04464"/>
<dbReference type="NCBIfam" id="TIGR01214">
    <property type="entry name" value="rmlD"/>
    <property type="match status" value="1"/>
</dbReference>
<dbReference type="Gene3D" id="3.40.50.720">
    <property type="entry name" value="NAD(P)-binding Rossmann-like Domain"/>
    <property type="match status" value="1"/>
</dbReference>
<dbReference type="PATRIC" id="fig|48936.3.peg.4505"/>
<dbReference type="GO" id="GO:0005829">
    <property type="term" value="C:cytosol"/>
    <property type="evidence" value="ECO:0007669"/>
    <property type="project" value="TreeGrafter"/>
</dbReference>
<name>A0A0B8Z673_9SPHN</name>
<keyword evidence="9" id="KW-1185">Reference proteome</keyword>
<dbReference type="GO" id="GO:0019305">
    <property type="term" value="P:dTDP-rhamnose biosynthetic process"/>
    <property type="evidence" value="ECO:0007669"/>
    <property type="project" value="UniProtKB-UniPathway"/>
</dbReference>
<gene>
    <name evidence="8" type="ORF">NJ75_04464</name>
</gene>
<keyword evidence="6 8" id="KW-0560">Oxidoreductase</keyword>
<proteinExistence type="inferred from homology"/>
<comment type="pathway">
    <text evidence="1 6">Carbohydrate biosynthesis; dTDP-L-rhamnose biosynthesis.</text>
</comment>
<dbReference type="CDD" id="cd05254">
    <property type="entry name" value="dTDP_HR_like_SDR_e"/>
    <property type="match status" value="1"/>
</dbReference>
<evidence type="ECO:0000256" key="1">
    <source>
        <dbReference type="ARBA" id="ARBA00004781"/>
    </source>
</evidence>
<dbReference type="RefSeq" id="WP_039338348.1">
    <property type="nucleotide sequence ID" value="NZ_JRVC01000034.1"/>
</dbReference>
<comment type="cofactor">
    <cofactor evidence="6">
        <name>Mg(2+)</name>
        <dbReference type="ChEBI" id="CHEBI:18420"/>
    </cofactor>
    <text evidence="6">Binds 1 Mg(2+) ion per monomer.</text>
</comment>
<evidence type="ECO:0000259" key="7">
    <source>
        <dbReference type="Pfam" id="PF04321"/>
    </source>
</evidence>
<protein>
    <recommendedName>
        <fullName evidence="4 6">dTDP-4-dehydrorhamnose reductase</fullName>
        <ecNumber evidence="3 6">1.1.1.133</ecNumber>
    </recommendedName>
</protein>
<dbReference type="GO" id="GO:0008831">
    <property type="term" value="F:dTDP-4-dehydrorhamnose reductase activity"/>
    <property type="evidence" value="ECO:0007669"/>
    <property type="project" value="UniProtKB-EC"/>
</dbReference>
<evidence type="ECO:0000313" key="8">
    <source>
        <dbReference type="EMBL" id="KHS41744.1"/>
    </source>
</evidence>
<comment type="similarity">
    <text evidence="2 6">Belongs to the dTDP-4-dehydrorhamnose reductase family.</text>
</comment>
<dbReference type="Proteomes" id="UP000031338">
    <property type="component" value="Unassembled WGS sequence"/>
</dbReference>
<reference evidence="8 9" key="1">
    <citation type="submission" date="2014-10" db="EMBL/GenBank/DDBJ databases">
        <title>Draft genome sequence of Novosphingobium subterraneum DSM 12447.</title>
        <authorList>
            <person name="Gan H.M."/>
            <person name="Gan H.Y."/>
            <person name="Savka M.A."/>
        </authorList>
    </citation>
    <scope>NUCLEOTIDE SEQUENCE [LARGE SCALE GENOMIC DNA]</scope>
    <source>
        <strain evidence="8 9">DSM 12447</strain>
    </source>
</reference>
<comment type="function">
    <text evidence="6">Catalyzes the reduction of dTDP-6-deoxy-L-lyxo-4-hexulose to yield dTDP-L-rhamnose.</text>
</comment>
<sequence length="285" mass="30815">MKALVTGIDGQVGKALLETAPEGWTCIGYRRAGLNLGDADAIVRIVGTERPDVVINAAAYTAVDKAETEQVLAHVINAKAPRVFSEVLARTGGRLVQVSTDFVFDGTGGHGYRPSDVRNPLSVYGASKAAGEDGAGSDAIIVRTSWVYAAGGANFVRTMLRLMRERDELRVVADQIGSPTWATGLARTLWGLALHNQPGIFHHRDAGVASWYDFAIAIAEEAQALGMLKRIPKIVPIATADFPTPARRPSFSVLDVSSTRAVLGDEWVHWRRNLRTMLKEERSLA</sequence>
<dbReference type="InterPro" id="IPR029903">
    <property type="entry name" value="RmlD-like-bd"/>
</dbReference>
<comment type="caution">
    <text evidence="8">The sequence shown here is derived from an EMBL/GenBank/DDBJ whole genome shotgun (WGS) entry which is preliminary data.</text>
</comment>
<dbReference type="InterPro" id="IPR005913">
    <property type="entry name" value="dTDP_dehydrorham_reduct"/>
</dbReference>
<evidence type="ECO:0000256" key="6">
    <source>
        <dbReference type="RuleBase" id="RU364082"/>
    </source>
</evidence>
<dbReference type="EMBL" id="JRVC01000034">
    <property type="protein sequence ID" value="KHS41744.1"/>
    <property type="molecule type" value="Genomic_DNA"/>
</dbReference>
<dbReference type="EC" id="1.1.1.133" evidence="3 6"/>
<dbReference type="PANTHER" id="PTHR10491:SF4">
    <property type="entry name" value="METHIONINE ADENOSYLTRANSFERASE 2 SUBUNIT BETA"/>
    <property type="match status" value="1"/>
</dbReference>
<dbReference type="AlphaFoldDB" id="A0A0B8Z673"/>
<evidence type="ECO:0000313" key="9">
    <source>
        <dbReference type="Proteomes" id="UP000031338"/>
    </source>
</evidence>
<dbReference type="UniPathway" id="UPA00124"/>
<feature type="domain" description="RmlD-like substrate binding" evidence="7">
    <location>
        <begin position="1"/>
        <end position="281"/>
    </location>
</feature>
<dbReference type="PANTHER" id="PTHR10491">
    <property type="entry name" value="DTDP-4-DEHYDRORHAMNOSE REDUCTASE"/>
    <property type="match status" value="1"/>
</dbReference>
<evidence type="ECO:0000256" key="5">
    <source>
        <dbReference type="ARBA" id="ARBA00048200"/>
    </source>
</evidence>
<organism evidence="8 9">
    <name type="scientific">Novosphingobium subterraneum</name>
    <dbReference type="NCBI Taxonomy" id="48936"/>
    <lineage>
        <taxon>Bacteria</taxon>
        <taxon>Pseudomonadati</taxon>
        <taxon>Pseudomonadota</taxon>
        <taxon>Alphaproteobacteria</taxon>
        <taxon>Sphingomonadales</taxon>
        <taxon>Sphingomonadaceae</taxon>
        <taxon>Novosphingobium</taxon>
    </lineage>
</organism>
<dbReference type="SUPFAM" id="SSF51735">
    <property type="entry name" value="NAD(P)-binding Rossmann-fold domains"/>
    <property type="match status" value="1"/>
</dbReference>
<evidence type="ECO:0000256" key="4">
    <source>
        <dbReference type="ARBA" id="ARBA00017099"/>
    </source>
</evidence>
<dbReference type="Gene3D" id="3.90.25.10">
    <property type="entry name" value="UDP-galactose 4-epimerase, domain 1"/>
    <property type="match status" value="1"/>
</dbReference>